<dbReference type="InterPro" id="IPR029016">
    <property type="entry name" value="GAF-like_dom_sf"/>
</dbReference>
<evidence type="ECO:0000256" key="6">
    <source>
        <dbReference type="ARBA" id="ARBA00022777"/>
    </source>
</evidence>
<keyword evidence="11" id="KW-1185">Reference proteome</keyword>
<name>A0ABY5WDB1_9ACTN</name>
<dbReference type="SMART" id="SM00065">
    <property type="entry name" value="GAF"/>
    <property type="match status" value="1"/>
</dbReference>
<evidence type="ECO:0000256" key="8">
    <source>
        <dbReference type="ARBA" id="ARBA00023012"/>
    </source>
</evidence>
<dbReference type="SUPFAM" id="SSF55781">
    <property type="entry name" value="GAF domain-like"/>
    <property type="match status" value="1"/>
</dbReference>
<evidence type="ECO:0000256" key="3">
    <source>
        <dbReference type="ARBA" id="ARBA00022553"/>
    </source>
</evidence>
<sequence>MEAYQEADFLAALSRLMLCADDLRLVLPEVSRRLAQELRLPFAAIKFDSVPGDERWVALPLRYCSQPGTLLVPADLPGPTMQRLRERVVPQLETLLTVATEYKAMAESLRTSRDELHNLTTEQAGLRRVAVLVASGAPPADVLAGVVAEAAALLDADATRLMRYESAGTVTVLAGYGKPGTETWLGRRLQVEGDVTEPVLRASRPARVDSYDDRPGAFADLARREGFNSSVAAPITVGGRLWGSLVVLWSRWEPPPPGAEERLAQFAEGVATAVANIESGASRARIVRGVEEGRRRFEHGVHDVVQQRLVSLGLELRAAEAMVPDELDELKARLCRTTEGLTNVFTVLQEITRGIHPAILTQAGLMPALKALARRSTVPVTVSPGPERRLPRSVEVAAYDAVCEVLANAAEDAHASSINVDVDITVDRAAGRELLAVSVRDDGVGEADLALGTELVDLTDWVEAHGGRLQISRPAGRATSLCIMFPTDIDSGRFDAALPDVDE</sequence>
<reference evidence="10" key="1">
    <citation type="submission" date="2021-04" db="EMBL/GenBank/DDBJ databases">
        <authorList>
            <person name="Hartkoorn R.C."/>
            <person name="Beaudoing E."/>
            <person name="Hot D."/>
        </authorList>
    </citation>
    <scope>NUCLEOTIDE SEQUENCE</scope>
    <source>
        <strain evidence="10">NRRL B-16292</strain>
    </source>
</reference>
<feature type="domain" description="GAF" evidence="9">
    <location>
        <begin position="138"/>
        <end position="284"/>
    </location>
</feature>
<evidence type="ECO:0000313" key="10">
    <source>
        <dbReference type="EMBL" id="UWP86773.1"/>
    </source>
</evidence>
<dbReference type="Pfam" id="PF01590">
    <property type="entry name" value="GAF"/>
    <property type="match status" value="1"/>
</dbReference>
<dbReference type="Gene3D" id="3.30.450.40">
    <property type="match status" value="1"/>
</dbReference>
<evidence type="ECO:0000256" key="7">
    <source>
        <dbReference type="ARBA" id="ARBA00022840"/>
    </source>
</evidence>
<keyword evidence="4" id="KW-0808">Transferase</keyword>
<accession>A0ABY5WDB1</accession>
<comment type="catalytic activity">
    <reaction evidence="1">
        <text>ATP + protein L-histidine = ADP + protein N-phospho-L-histidine.</text>
        <dbReference type="EC" id="2.7.13.3"/>
    </reaction>
</comment>
<dbReference type="InterPro" id="IPR003018">
    <property type="entry name" value="GAF"/>
</dbReference>
<reference evidence="10" key="2">
    <citation type="submission" date="2022-09" db="EMBL/GenBank/DDBJ databases">
        <title>Biosynthetic gene clusters of Dactylosporangioum fulvum.</title>
        <authorList>
            <person name="Caradec T."/>
        </authorList>
    </citation>
    <scope>NUCLEOTIDE SEQUENCE</scope>
    <source>
        <strain evidence="10">NRRL B-16292</strain>
    </source>
</reference>
<dbReference type="Pfam" id="PF07730">
    <property type="entry name" value="HisKA_3"/>
    <property type="match status" value="1"/>
</dbReference>
<keyword evidence="3" id="KW-0597">Phosphoprotein</keyword>
<dbReference type="Gene3D" id="3.30.565.10">
    <property type="entry name" value="Histidine kinase-like ATPase, C-terminal domain"/>
    <property type="match status" value="1"/>
</dbReference>
<dbReference type="InterPro" id="IPR036890">
    <property type="entry name" value="HATPase_C_sf"/>
</dbReference>
<keyword evidence="7" id="KW-0067">ATP-binding</keyword>
<keyword evidence="8" id="KW-0902">Two-component regulatory system</keyword>
<dbReference type="SUPFAM" id="SSF55874">
    <property type="entry name" value="ATPase domain of HSP90 chaperone/DNA topoisomerase II/histidine kinase"/>
    <property type="match status" value="1"/>
</dbReference>
<evidence type="ECO:0000256" key="1">
    <source>
        <dbReference type="ARBA" id="ARBA00000085"/>
    </source>
</evidence>
<keyword evidence="6" id="KW-0418">Kinase</keyword>
<dbReference type="RefSeq" id="WP_259866284.1">
    <property type="nucleotide sequence ID" value="NZ_BAAAST010000004.1"/>
</dbReference>
<dbReference type="PANTHER" id="PTHR24421:SF10">
    <property type="entry name" value="NITRATE_NITRITE SENSOR PROTEIN NARQ"/>
    <property type="match status" value="1"/>
</dbReference>
<dbReference type="Proteomes" id="UP001059617">
    <property type="component" value="Chromosome"/>
</dbReference>
<evidence type="ECO:0000256" key="5">
    <source>
        <dbReference type="ARBA" id="ARBA00022741"/>
    </source>
</evidence>
<evidence type="ECO:0000259" key="9">
    <source>
        <dbReference type="SMART" id="SM00065"/>
    </source>
</evidence>
<dbReference type="EMBL" id="CP073720">
    <property type="protein sequence ID" value="UWP86773.1"/>
    <property type="molecule type" value="Genomic_DNA"/>
</dbReference>
<dbReference type="InterPro" id="IPR050482">
    <property type="entry name" value="Sensor_HK_TwoCompSys"/>
</dbReference>
<evidence type="ECO:0000256" key="4">
    <source>
        <dbReference type="ARBA" id="ARBA00022679"/>
    </source>
</evidence>
<evidence type="ECO:0000256" key="2">
    <source>
        <dbReference type="ARBA" id="ARBA00012438"/>
    </source>
</evidence>
<evidence type="ECO:0000313" key="11">
    <source>
        <dbReference type="Proteomes" id="UP001059617"/>
    </source>
</evidence>
<dbReference type="InterPro" id="IPR011712">
    <property type="entry name" value="Sig_transdc_His_kin_sub3_dim/P"/>
</dbReference>
<keyword evidence="5" id="KW-0547">Nucleotide-binding</keyword>
<organism evidence="10 11">
    <name type="scientific">Dactylosporangium fulvum</name>
    <dbReference type="NCBI Taxonomy" id="53359"/>
    <lineage>
        <taxon>Bacteria</taxon>
        <taxon>Bacillati</taxon>
        <taxon>Actinomycetota</taxon>
        <taxon>Actinomycetes</taxon>
        <taxon>Micromonosporales</taxon>
        <taxon>Micromonosporaceae</taxon>
        <taxon>Dactylosporangium</taxon>
    </lineage>
</organism>
<proteinExistence type="predicted"/>
<dbReference type="PANTHER" id="PTHR24421">
    <property type="entry name" value="NITRATE/NITRITE SENSOR PROTEIN NARX-RELATED"/>
    <property type="match status" value="1"/>
</dbReference>
<dbReference type="Gene3D" id="1.20.5.1930">
    <property type="match status" value="1"/>
</dbReference>
<gene>
    <name evidence="10" type="ORF">Dfulv_22035</name>
</gene>
<dbReference type="EC" id="2.7.13.3" evidence="2"/>
<protein>
    <recommendedName>
        <fullName evidence="2">histidine kinase</fullName>
        <ecNumber evidence="2">2.7.13.3</ecNumber>
    </recommendedName>
</protein>